<evidence type="ECO:0000256" key="10">
    <source>
        <dbReference type="SAM" id="Phobius"/>
    </source>
</evidence>
<evidence type="ECO:0000256" key="3">
    <source>
        <dbReference type="ARBA" id="ARBA00022448"/>
    </source>
</evidence>
<evidence type="ECO:0000313" key="14">
    <source>
        <dbReference type="Proteomes" id="UP000237347"/>
    </source>
</evidence>
<keyword evidence="7" id="KW-0249">Electron transport</keyword>
<dbReference type="GO" id="GO:0005506">
    <property type="term" value="F:iron ion binding"/>
    <property type="evidence" value="ECO:0007669"/>
    <property type="project" value="InterPro"/>
</dbReference>
<dbReference type="GO" id="GO:0080116">
    <property type="term" value="F:glucuronoxylan glucuronosyltransferase activity"/>
    <property type="evidence" value="ECO:0007669"/>
    <property type="project" value="TreeGrafter"/>
</dbReference>
<keyword evidence="9" id="KW-0333">Golgi apparatus</keyword>
<dbReference type="SUPFAM" id="SSF57802">
    <property type="entry name" value="Rubredoxin-like"/>
    <property type="match status" value="1"/>
</dbReference>
<gene>
    <name evidence="13" type="primary">IRX10L</name>
    <name evidence="13" type="ORF">CFP56_038921</name>
</gene>
<keyword evidence="3" id="KW-0813">Transport</keyword>
<dbReference type="InterPro" id="IPR004263">
    <property type="entry name" value="Exostosin"/>
</dbReference>
<evidence type="ECO:0000256" key="2">
    <source>
        <dbReference type="ARBA" id="ARBA00010271"/>
    </source>
</evidence>
<proteinExistence type="inferred from homology"/>
<dbReference type="PANTHER" id="PTHR11062">
    <property type="entry name" value="EXOSTOSIN HEPARAN SULFATE GLYCOSYLTRANSFERASE -RELATED"/>
    <property type="match status" value="1"/>
</dbReference>
<keyword evidence="8" id="KW-0408">Iron</keyword>
<dbReference type="InterPro" id="IPR024934">
    <property type="entry name" value="Rubredoxin-like_dom"/>
</dbReference>
<dbReference type="PROSITE" id="PS50903">
    <property type="entry name" value="RUBREDOXIN_LIKE"/>
    <property type="match status" value="1"/>
</dbReference>
<feature type="chain" id="PRO_5043665083" evidence="11">
    <location>
        <begin position="23"/>
        <end position="567"/>
    </location>
</feature>
<keyword evidence="11" id="KW-0732">Signal</keyword>
<accession>A0AAW0J186</accession>
<dbReference type="CDD" id="cd00730">
    <property type="entry name" value="rubredoxin"/>
    <property type="match status" value="1"/>
</dbReference>
<dbReference type="InterPro" id="IPR040911">
    <property type="entry name" value="Exostosin_GT47"/>
</dbReference>
<comment type="subcellular location">
    <subcellularLocation>
        <location evidence="1">Golgi apparatus membrane</location>
        <topology evidence="1">Single-pass type II membrane protein</topology>
    </subcellularLocation>
</comment>
<reference evidence="13 14" key="1">
    <citation type="journal article" date="2018" name="Sci. Data">
        <title>The draft genome sequence of cork oak.</title>
        <authorList>
            <person name="Ramos A.M."/>
            <person name="Usie A."/>
            <person name="Barbosa P."/>
            <person name="Barros P.M."/>
            <person name="Capote T."/>
            <person name="Chaves I."/>
            <person name="Simoes F."/>
            <person name="Abreu I."/>
            <person name="Carrasquinho I."/>
            <person name="Faro C."/>
            <person name="Guimaraes J.B."/>
            <person name="Mendonca D."/>
            <person name="Nobrega F."/>
            <person name="Rodrigues L."/>
            <person name="Saibo N.J.M."/>
            <person name="Varela M.C."/>
            <person name="Egas C."/>
            <person name="Matos J."/>
            <person name="Miguel C.M."/>
            <person name="Oliveira M.M."/>
            <person name="Ricardo C.P."/>
            <person name="Goncalves S."/>
        </authorList>
    </citation>
    <scope>NUCLEOTIDE SEQUENCE [LARGE SCALE GENOMIC DNA]</scope>
    <source>
        <strain evidence="14">cv. HL8</strain>
    </source>
</reference>
<evidence type="ECO:0000313" key="13">
    <source>
        <dbReference type="EMBL" id="KAK7820397.1"/>
    </source>
</evidence>
<dbReference type="PANTHER" id="PTHR11062:SF200">
    <property type="entry name" value="BETA-1,4-XYLOSYLTRANSFERASE IRX10L-RELATED"/>
    <property type="match status" value="1"/>
</dbReference>
<feature type="transmembrane region" description="Helical" evidence="10">
    <location>
        <begin position="543"/>
        <end position="562"/>
    </location>
</feature>
<evidence type="ECO:0000256" key="9">
    <source>
        <dbReference type="ARBA" id="ARBA00023034"/>
    </source>
</evidence>
<name>A0AAW0J186_QUESU</name>
<evidence type="ECO:0000256" key="1">
    <source>
        <dbReference type="ARBA" id="ARBA00004323"/>
    </source>
</evidence>
<evidence type="ECO:0000256" key="4">
    <source>
        <dbReference type="ARBA" id="ARBA00022676"/>
    </source>
</evidence>
<evidence type="ECO:0000256" key="8">
    <source>
        <dbReference type="ARBA" id="ARBA00023004"/>
    </source>
</evidence>
<dbReference type="GO" id="GO:0009834">
    <property type="term" value="P:plant-type secondary cell wall biogenesis"/>
    <property type="evidence" value="ECO:0007669"/>
    <property type="project" value="TreeGrafter"/>
</dbReference>
<dbReference type="GO" id="GO:0000139">
    <property type="term" value="C:Golgi membrane"/>
    <property type="evidence" value="ECO:0007669"/>
    <property type="project" value="UniProtKB-SubCell"/>
</dbReference>
<dbReference type="GO" id="GO:0047517">
    <property type="term" value="F:1,4-beta-D-xylan synthase activity"/>
    <property type="evidence" value="ECO:0007669"/>
    <property type="project" value="TreeGrafter"/>
</dbReference>
<keyword evidence="6" id="KW-0735">Signal-anchor</keyword>
<evidence type="ECO:0000256" key="6">
    <source>
        <dbReference type="ARBA" id="ARBA00022968"/>
    </source>
</evidence>
<dbReference type="Pfam" id="PF03016">
    <property type="entry name" value="Exostosin_GT47"/>
    <property type="match status" value="1"/>
</dbReference>
<dbReference type="Gene3D" id="2.20.28.10">
    <property type="match status" value="1"/>
</dbReference>
<sequence length="567" mass="64005">MNGWRWGFLLLVYAALVLKTGAVEHGRTQPTERISGSAGDVLEDNPVGRLKVFVYELPSKYNKKILQKDPRCLNHMFAAEIYMHRFLLSSPVRTLNPEEADWFYTPVYTTCDLTPNGLPLPFKSPRMMRSAIQLISSNWPYWNRTEGADHFFVVPHDFGACFHYQEEKAIERGILPLLQRATLVQTFGQRNHVCLNEGSITIPPYAPPQKMQTHLIPEKTPRSIFVYFRGLFYDVGNDPEGGYYARGARAAVWENFKDNPLFDISTEHPTTYYEDMQRAVFCLCPLGWAPWSPRLVEAVIFGCIPVIIADDIVLPFADAIPWEEIGVFLDEKDVPNLDTILTSIPLDVILRKQRLLANPSMKQAMLFPQPAQPGDAFHQVLNGLARKLPHEKSIYLKPGEKILNWTAGPAAFRPVPTTKSCLATTGNAGLRRPSDRFALKSSFVSPSLNLLLSSLPRTPASAAPRFSMRVASKQAYICRDCGYIYNERTPFEKLPDKYFCPVCGAPKRRFRSYQPAVVKNANATDVRKERKAQIQREEAIGRALPIAIVVGIVALGGLYFYLNNTFS</sequence>
<evidence type="ECO:0000256" key="5">
    <source>
        <dbReference type="ARBA" id="ARBA00022723"/>
    </source>
</evidence>
<keyword evidence="10" id="KW-0472">Membrane</keyword>
<evidence type="ECO:0000256" key="11">
    <source>
        <dbReference type="SAM" id="SignalP"/>
    </source>
</evidence>
<dbReference type="EMBL" id="PKMF04000741">
    <property type="protein sequence ID" value="KAK7820397.1"/>
    <property type="molecule type" value="Genomic_DNA"/>
</dbReference>
<comment type="caution">
    <text evidence="13">The sequence shown here is derived from an EMBL/GenBank/DDBJ whole genome shotgun (WGS) entry which is preliminary data.</text>
</comment>
<dbReference type="InterPro" id="IPR024935">
    <property type="entry name" value="Rubredoxin_dom"/>
</dbReference>
<keyword evidence="4" id="KW-0328">Glycosyltransferase</keyword>
<feature type="domain" description="Rubredoxin-like" evidence="12">
    <location>
        <begin position="473"/>
        <end position="513"/>
    </location>
</feature>
<dbReference type="AlphaFoldDB" id="A0AAW0J186"/>
<dbReference type="Proteomes" id="UP000237347">
    <property type="component" value="Unassembled WGS sequence"/>
</dbReference>
<feature type="signal peptide" evidence="11">
    <location>
        <begin position="1"/>
        <end position="22"/>
    </location>
</feature>
<comment type="similarity">
    <text evidence="2">Belongs to the glycosyltransferase 47 family.</text>
</comment>
<organism evidence="13 14">
    <name type="scientific">Quercus suber</name>
    <name type="common">Cork oak</name>
    <dbReference type="NCBI Taxonomy" id="58331"/>
    <lineage>
        <taxon>Eukaryota</taxon>
        <taxon>Viridiplantae</taxon>
        <taxon>Streptophyta</taxon>
        <taxon>Embryophyta</taxon>
        <taxon>Tracheophyta</taxon>
        <taxon>Spermatophyta</taxon>
        <taxon>Magnoliopsida</taxon>
        <taxon>eudicotyledons</taxon>
        <taxon>Gunneridae</taxon>
        <taxon>Pentapetalae</taxon>
        <taxon>rosids</taxon>
        <taxon>fabids</taxon>
        <taxon>Fagales</taxon>
        <taxon>Fagaceae</taxon>
        <taxon>Quercus</taxon>
    </lineage>
</organism>
<evidence type="ECO:0000259" key="12">
    <source>
        <dbReference type="PROSITE" id="PS50903"/>
    </source>
</evidence>
<evidence type="ECO:0000256" key="7">
    <source>
        <dbReference type="ARBA" id="ARBA00022982"/>
    </source>
</evidence>
<protein>
    <submittedName>
        <fullName evidence="13">Beta-1</fullName>
    </submittedName>
</protein>
<keyword evidence="14" id="KW-1185">Reference proteome</keyword>
<keyword evidence="4" id="KW-0808">Transferase</keyword>
<keyword evidence="10" id="KW-1133">Transmembrane helix</keyword>
<dbReference type="GO" id="GO:0010417">
    <property type="term" value="P:glucuronoxylan biosynthetic process"/>
    <property type="evidence" value="ECO:0007669"/>
    <property type="project" value="TreeGrafter"/>
</dbReference>
<keyword evidence="10" id="KW-0812">Transmembrane</keyword>
<keyword evidence="5" id="KW-0479">Metal-binding</keyword>